<reference evidence="1 2" key="1">
    <citation type="submission" date="2024-06" db="EMBL/GenBank/DDBJ databases">
        <title>The Natural Products Discovery Center: Release of the First 8490 Sequenced Strains for Exploring Actinobacteria Biosynthetic Diversity.</title>
        <authorList>
            <person name="Kalkreuter E."/>
            <person name="Kautsar S.A."/>
            <person name="Yang D."/>
            <person name="Bader C.D."/>
            <person name="Teijaro C.N."/>
            <person name="Fluegel L."/>
            <person name="Davis C.M."/>
            <person name="Simpson J.R."/>
            <person name="Lauterbach L."/>
            <person name="Steele A.D."/>
            <person name="Gui C."/>
            <person name="Meng S."/>
            <person name="Li G."/>
            <person name="Viehrig K."/>
            <person name="Ye F."/>
            <person name="Su P."/>
            <person name="Kiefer A.F."/>
            <person name="Nichols A."/>
            <person name="Cepeda A.J."/>
            <person name="Yan W."/>
            <person name="Fan B."/>
            <person name="Jiang Y."/>
            <person name="Adhikari A."/>
            <person name="Zheng C.-J."/>
            <person name="Schuster L."/>
            <person name="Cowan T.M."/>
            <person name="Smanski M.J."/>
            <person name="Chevrette M.G."/>
            <person name="De Carvalho L.P.S."/>
            <person name="Shen B."/>
        </authorList>
    </citation>
    <scope>NUCLEOTIDE SEQUENCE [LARGE SCALE GENOMIC DNA]</scope>
    <source>
        <strain evidence="1 2">NPDC000837</strain>
    </source>
</reference>
<dbReference type="Proteomes" id="UP001445472">
    <property type="component" value="Unassembled WGS sequence"/>
</dbReference>
<accession>A0ABV1UQ03</accession>
<name>A0ABV1UQ03_9ACTN</name>
<evidence type="ECO:0000313" key="1">
    <source>
        <dbReference type="EMBL" id="MER6612887.1"/>
    </source>
</evidence>
<organism evidence="1 2">
    <name type="scientific">Streptomyces xantholiticus</name>
    <dbReference type="NCBI Taxonomy" id="68285"/>
    <lineage>
        <taxon>Bacteria</taxon>
        <taxon>Bacillati</taxon>
        <taxon>Actinomycetota</taxon>
        <taxon>Actinomycetes</taxon>
        <taxon>Kitasatosporales</taxon>
        <taxon>Streptomycetaceae</taxon>
        <taxon>Streptomyces</taxon>
    </lineage>
</organism>
<keyword evidence="2" id="KW-1185">Reference proteome</keyword>
<comment type="caution">
    <text evidence="1">The sequence shown here is derived from an EMBL/GenBank/DDBJ whole genome shotgun (WGS) entry which is preliminary data.</text>
</comment>
<protein>
    <submittedName>
        <fullName evidence="1">Uncharacterized protein</fullName>
    </submittedName>
</protein>
<dbReference type="EMBL" id="JBEPBX010000003">
    <property type="protein sequence ID" value="MER6612887.1"/>
    <property type="molecule type" value="Genomic_DNA"/>
</dbReference>
<proteinExistence type="predicted"/>
<sequence>MSEAHAVTEIGQATATSVFRSSGIHIHADEGDHGDATYCHRGGC</sequence>
<gene>
    <name evidence="1" type="ORF">ABT276_05770</name>
</gene>
<dbReference type="RefSeq" id="WP_267895554.1">
    <property type="nucleotide sequence ID" value="NZ_JBEPBX010000003.1"/>
</dbReference>
<evidence type="ECO:0000313" key="2">
    <source>
        <dbReference type="Proteomes" id="UP001445472"/>
    </source>
</evidence>